<dbReference type="InterPro" id="IPR001304">
    <property type="entry name" value="C-type_lectin-like"/>
</dbReference>
<dbReference type="EMBL" id="JAPFRF010000007">
    <property type="protein sequence ID" value="KAJ7327300.1"/>
    <property type="molecule type" value="Genomic_DNA"/>
</dbReference>
<feature type="compositionally biased region" description="Basic and acidic residues" evidence="3">
    <location>
        <begin position="1"/>
        <end position="46"/>
    </location>
</feature>
<dbReference type="Proteomes" id="UP001142489">
    <property type="component" value="Unassembled WGS sequence"/>
</dbReference>
<dbReference type="InterPro" id="IPR016187">
    <property type="entry name" value="CTDL_fold"/>
</dbReference>
<accession>A0A9Q0XW06</accession>
<dbReference type="GO" id="GO:0005576">
    <property type="term" value="C:extracellular region"/>
    <property type="evidence" value="ECO:0007669"/>
    <property type="project" value="UniProtKB-SubCell"/>
</dbReference>
<name>A0A9Q0XW06_9SAUR</name>
<reference evidence="5" key="1">
    <citation type="journal article" date="2023" name="DNA Res.">
        <title>Chromosome-level genome assembly of Phrynocephalus forsythii using third-generation DNA sequencing and Hi-C analysis.</title>
        <authorList>
            <person name="Qi Y."/>
            <person name="Zhao W."/>
            <person name="Zhao Y."/>
            <person name="Niu C."/>
            <person name="Cao S."/>
            <person name="Zhang Y."/>
        </authorList>
    </citation>
    <scope>NUCLEOTIDE SEQUENCE</scope>
    <source>
        <tissue evidence="5">Muscle</tissue>
    </source>
</reference>
<keyword evidence="6" id="KW-1185">Reference proteome</keyword>
<dbReference type="CDD" id="cd00037">
    <property type="entry name" value="CLECT"/>
    <property type="match status" value="1"/>
</dbReference>
<evidence type="ECO:0000256" key="2">
    <source>
        <dbReference type="ARBA" id="ARBA00022525"/>
    </source>
</evidence>
<gene>
    <name evidence="5" type="ORF">JRQ81_017059</name>
</gene>
<evidence type="ECO:0000313" key="6">
    <source>
        <dbReference type="Proteomes" id="UP001142489"/>
    </source>
</evidence>
<organism evidence="5 6">
    <name type="scientific">Phrynocephalus forsythii</name>
    <dbReference type="NCBI Taxonomy" id="171643"/>
    <lineage>
        <taxon>Eukaryota</taxon>
        <taxon>Metazoa</taxon>
        <taxon>Chordata</taxon>
        <taxon>Craniata</taxon>
        <taxon>Vertebrata</taxon>
        <taxon>Euteleostomi</taxon>
        <taxon>Lepidosauria</taxon>
        <taxon>Squamata</taxon>
        <taxon>Bifurcata</taxon>
        <taxon>Unidentata</taxon>
        <taxon>Episquamata</taxon>
        <taxon>Toxicofera</taxon>
        <taxon>Iguania</taxon>
        <taxon>Acrodonta</taxon>
        <taxon>Agamidae</taxon>
        <taxon>Agaminae</taxon>
        <taxon>Phrynocephalus</taxon>
    </lineage>
</organism>
<dbReference type="Gene3D" id="3.10.100.10">
    <property type="entry name" value="Mannose-Binding Protein A, subunit A"/>
    <property type="match status" value="1"/>
</dbReference>
<comment type="caution">
    <text evidence="5">The sequence shown here is derived from an EMBL/GenBank/DDBJ whole genome shotgun (WGS) entry which is preliminary data.</text>
</comment>
<proteinExistence type="predicted"/>
<comment type="subcellular location">
    <subcellularLocation>
        <location evidence="1">Secreted</location>
    </subcellularLocation>
</comment>
<dbReference type="SUPFAM" id="SSF56436">
    <property type="entry name" value="C-type lectin-like"/>
    <property type="match status" value="1"/>
</dbReference>
<dbReference type="OrthoDB" id="9045845at2759"/>
<evidence type="ECO:0000256" key="3">
    <source>
        <dbReference type="SAM" id="MobiDB-lite"/>
    </source>
</evidence>
<dbReference type="Pfam" id="PF00059">
    <property type="entry name" value="Lectin_C"/>
    <property type="match status" value="1"/>
</dbReference>
<feature type="region of interest" description="Disordered" evidence="3">
    <location>
        <begin position="1"/>
        <end position="47"/>
    </location>
</feature>
<evidence type="ECO:0000259" key="4">
    <source>
        <dbReference type="PROSITE" id="PS50041"/>
    </source>
</evidence>
<dbReference type="PROSITE" id="PS50041">
    <property type="entry name" value="C_TYPE_LECTIN_2"/>
    <property type="match status" value="1"/>
</dbReference>
<dbReference type="AlphaFoldDB" id="A0A9Q0XW06"/>
<protein>
    <recommendedName>
        <fullName evidence="4">C-type lectin domain-containing protein</fullName>
    </recommendedName>
</protein>
<evidence type="ECO:0000256" key="1">
    <source>
        <dbReference type="ARBA" id="ARBA00004613"/>
    </source>
</evidence>
<keyword evidence="2" id="KW-0964">Secreted</keyword>
<evidence type="ECO:0000313" key="5">
    <source>
        <dbReference type="EMBL" id="KAJ7327300.1"/>
    </source>
</evidence>
<dbReference type="InterPro" id="IPR016186">
    <property type="entry name" value="C-type_lectin-like/link_sf"/>
</dbReference>
<feature type="domain" description="C-type lectin" evidence="4">
    <location>
        <begin position="121"/>
        <end position="235"/>
    </location>
</feature>
<sequence length="244" mass="28221">MAPKKAPEEDAKNPDGSKPEDDKGKNKPDDDKEKPDDAKPDDKGESLNEWNRTADLRYAMYLVKRFMISRDPSYEKKSDVEIISEADKIAQGLALVATKLNELEEEIAEIQYKLNHDWMAHKNALYTFNKGGRNLKEAIDFCKSEKATMEFVQSNVHTSFNTYWLGAYKYSSKNWIWTADNTTVKTFYWATGKPSMTETPTTAKPHCLTHRKYCGPPNNCWMDEPCSEKRRVCCKIKPLKRWMD</sequence>